<dbReference type="Pfam" id="PF03349">
    <property type="entry name" value="Toluene_X"/>
    <property type="match status" value="1"/>
</dbReference>
<evidence type="ECO:0000256" key="2">
    <source>
        <dbReference type="ARBA" id="ARBA00008163"/>
    </source>
</evidence>
<evidence type="ECO:0000256" key="3">
    <source>
        <dbReference type="ARBA" id="ARBA00022452"/>
    </source>
</evidence>
<gene>
    <name evidence="8" type="ORF">PP769_02250</name>
</gene>
<evidence type="ECO:0000256" key="6">
    <source>
        <dbReference type="ARBA" id="ARBA00023136"/>
    </source>
</evidence>
<evidence type="ECO:0000313" key="8">
    <source>
        <dbReference type="EMBL" id="WNM58609.1"/>
    </source>
</evidence>
<dbReference type="GO" id="GO:0009279">
    <property type="term" value="C:cell outer membrane"/>
    <property type="evidence" value="ECO:0007669"/>
    <property type="project" value="UniProtKB-SubCell"/>
</dbReference>
<protein>
    <submittedName>
        <fullName evidence="8">Outer membrane protein transport protein</fullName>
    </submittedName>
</protein>
<comment type="subcellular location">
    <subcellularLocation>
        <location evidence="1">Cell outer membrane</location>
        <topology evidence="1">Multi-pass membrane protein</topology>
    </subcellularLocation>
</comment>
<sequence length="464" mass="50701">MRRIPTHISFLTCAQVLAIHSLAYGDGYRIPYQGTAAAGQGEAFVAQADDPSALYYNPAGLVDVKGIQFYAGASLVTGRTEFTSPTGIKAESDLGGTVAFPPPAHFYLTWNLGETDIPALQPLTLGIGVNSPFGLKIRWPNDGPFSTTVTEASLPLLDIKPTLAYRFTSYFSIGLGLDIYTFSDLIGEGQTELKSKSPVIPGMPSTELNGTDTSVGFNASVLITPWRNPHSPPDQNGKEELGKPRLNLGLVYRSGTDLDLEGEYLVDGTKVADAKTTVPIPWVLSTGIAYWPVRDQQHEWKLEFDFEWIGWSTFTDLDVSLSNGIFVPSPRDWDDTYTFSVGTEFKWLDLISLPNWEIALRAGYQRSQAPNPSRTFDPTVADANWNILATGLGLKCTKGGNLFGFIPCGYEGSYLPKAMVLDLGFSAALWEKRTISGNELSPTHNGTYKTKDWFIGHISLGLAF</sequence>
<evidence type="ECO:0000256" key="1">
    <source>
        <dbReference type="ARBA" id="ARBA00004571"/>
    </source>
</evidence>
<accession>A0AA96GHK0</accession>
<keyword evidence="5" id="KW-0732">Signal</keyword>
<keyword evidence="3" id="KW-1134">Transmembrane beta strand</keyword>
<keyword evidence="4" id="KW-0812">Transmembrane</keyword>
<proteinExistence type="inferred from homology"/>
<name>A0AA96GHK0_9BACT</name>
<dbReference type="PANTHER" id="PTHR35093">
    <property type="entry name" value="OUTER MEMBRANE PROTEIN NMB0088-RELATED"/>
    <property type="match status" value="1"/>
</dbReference>
<evidence type="ECO:0000313" key="9">
    <source>
        <dbReference type="Proteomes" id="UP001302719"/>
    </source>
</evidence>
<dbReference type="PANTHER" id="PTHR35093:SF8">
    <property type="entry name" value="OUTER MEMBRANE PROTEIN NMB0088-RELATED"/>
    <property type="match status" value="1"/>
</dbReference>
<dbReference type="Gene3D" id="2.40.160.60">
    <property type="entry name" value="Outer membrane protein transport protein (OMPP1/FadL/TodX)"/>
    <property type="match status" value="1"/>
</dbReference>
<dbReference type="Proteomes" id="UP001302719">
    <property type="component" value="Chromosome"/>
</dbReference>
<dbReference type="EMBL" id="CP116967">
    <property type="protein sequence ID" value="WNM58609.1"/>
    <property type="molecule type" value="Genomic_DNA"/>
</dbReference>
<dbReference type="AlphaFoldDB" id="A0AA96GHK0"/>
<keyword evidence="6" id="KW-0472">Membrane</keyword>
<keyword evidence="7" id="KW-0998">Cell outer membrane</keyword>
<dbReference type="GO" id="GO:0015483">
    <property type="term" value="F:long-chain fatty acid transporting porin activity"/>
    <property type="evidence" value="ECO:0007669"/>
    <property type="project" value="TreeGrafter"/>
</dbReference>
<dbReference type="InterPro" id="IPR005017">
    <property type="entry name" value="OMPP1/FadL/TodX"/>
</dbReference>
<organism evidence="8 9">
    <name type="scientific">Candidatus Nitrospira allomarina</name>
    <dbReference type="NCBI Taxonomy" id="3020900"/>
    <lineage>
        <taxon>Bacteria</taxon>
        <taxon>Pseudomonadati</taxon>
        <taxon>Nitrospirota</taxon>
        <taxon>Nitrospiria</taxon>
        <taxon>Nitrospirales</taxon>
        <taxon>Nitrospiraceae</taxon>
        <taxon>Nitrospira</taxon>
    </lineage>
</organism>
<dbReference type="SUPFAM" id="SSF56935">
    <property type="entry name" value="Porins"/>
    <property type="match status" value="1"/>
</dbReference>
<evidence type="ECO:0000256" key="7">
    <source>
        <dbReference type="ARBA" id="ARBA00023237"/>
    </source>
</evidence>
<dbReference type="RefSeq" id="WP_312644671.1">
    <property type="nucleotide sequence ID" value="NZ_CP116967.1"/>
</dbReference>
<evidence type="ECO:0000256" key="4">
    <source>
        <dbReference type="ARBA" id="ARBA00022692"/>
    </source>
</evidence>
<dbReference type="KEGG" id="nall:PP769_02250"/>
<comment type="similarity">
    <text evidence="2">Belongs to the OmpP1/FadL family.</text>
</comment>
<reference evidence="8 9" key="1">
    <citation type="submission" date="2023-01" db="EMBL/GenBank/DDBJ databases">
        <title>Cultivation and genomic characterization of new, ubiquitous marine nitrite-oxidizing bacteria from the Nitrospirales.</title>
        <authorList>
            <person name="Mueller A.J."/>
            <person name="Daebeler A."/>
            <person name="Herbold C.W."/>
            <person name="Kirkegaard R.H."/>
            <person name="Daims H."/>
        </authorList>
    </citation>
    <scope>NUCLEOTIDE SEQUENCE [LARGE SCALE GENOMIC DNA]</scope>
    <source>
        <strain evidence="8 9">VA</strain>
    </source>
</reference>
<keyword evidence="9" id="KW-1185">Reference proteome</keyword>
<evidence type="ECO:0000256" key="5">
    <source>
        <dbReference type="ARBA" id="ARBA00022729"/>
    </source>
</evidence>